<dbReference type="EMBL" id="CP021112">
    <property type="protein sequence ID" value="ARQ01680.1"/>
    <property type="molecule type" value="Genomic_DNA"/>
</dbReference>
<dbReference type="Pfam" id="PF07791">
    <property type="entry name" value="Imm11"/>
    <property type="match status" value="1"/>
</dbReference>
<protein>
    <recommendedName>
        <fullName evidence="1">Immunity MXAN-0049 protein domain-containing protein</fullName>
    </recommendedName>
</protein>
<feature type="domain" description="Immunity MXAN-0049 protein" evidence="1">
    <location>
        <begin position="92"/>
        <end position="173"/>
    </location>
</feature>
<proteinExistence type="predicted"/>
<dbReference type="KEGG" id="psin:CAK95_23160"/>
<dbReference type="AlphaFoldDB" id="A0A1W6ZWI8"/>
<gene>
    <name evidence="2" type="ORF">CAK95_23160</name>
</gene>
<accession>A0A1W6ZWI8</accession>
<sequence>MDVYCLTVLEGQEWILPSDPNDFELFSALDGSPQTNWPEPVMQLLREDEDGHERSYSDFPWLGAYAPMLTTTAAEALKKTLAPYGQLLPLRGEHHWLLNVTCVLDALDEQKSKIVRFDDGAILAVEVYEFKRDVLAGHAIFKLPGRSSPVFLTRDLIEDIRHSGLRGVSFERVWSESPSSAPLRIDLR</sequence>
<evidence type="ECO:0000313" key="2">
    <source>
        <dbReference type="EMBL" id="ARQ01680.1"/>
    </source>
</evidence>
<name>A0A1W6ZWI8_9HYPH</name>
<dbReference type="Proteomes" id="UP000194137">
    <property type="component" value="Chromosome"/>
</dbReference>
<evidence type="ECO:0000313" key="3">
    <source>
        <dbReference type="Proteomes" id="UP000194137"/>
    </source>
</evidence>
<dbReference type="RefSeq" id="WP_086090071.1">
    <property type="nucleotide sequence ID" value="NZ_CP021112.1"/>
</dbReference>
<organism evidence="2 3">
    <name type="scientific">Pseudorhodoplanes sinuspersici</name>
    <dbReference type="NCBI Taxonomy" id="1235591"/>
    <lineage>
        <taxon>Bacteria</taxon>
        <taxon>Pseudomonadati</taxon>
        <taxon>Pseudomonadota</taxon>
        <taxon>Alphaproteobacteria</taxon>
        <taxon>Hyphomicrobiales</taxon>
        <taxon>Pseudorhodoplanes</taxon>
    </lineage>
</organism>
<reference evidence="2 3" key="1">
    <citation type="submission" date="2017-05" db="EMBL/GenBank/DDBJ databases">
        <title>Full genome sequence of Pseudorhodoplanes sinuspersici.</title>
        <authorList>
            <person name="Dastgheib S.M.M."/>
            <person name="Shavandi M."/>
            <person name="Tirandaz H."/>
        </authorList>
    </citation>
    <scope>NUCLEOTIDE SEQUENCE [LARGE SCALE GENOMIC DNA]</scope>
    <source>
        <strain evidence="2 3">RIPI110</strain>
    </source>
</reference>
<keyword evidence="3" id="KW-1185">Reference proteome</keyword>
<evidence type="ECO:0000259" key="1">
    <source>
        <dbReference type="Pfam" id="PF07791"/>
    </source>
</evidence>
<dbReference type="OrthoDB" id="8072781at2"/>
<dbReference type="InterPro" id="IPR012433">
    <property type="entry name" value="Imm11"/>
</dbReference>